<evidence type="ECO:0000256" key="8">
    <source>
        <dbReference type="ARBA" id="ARBA00023004"/>
    </source>
</evidence>
<gene>
    <name evidence="19" type="primary">fhuE</name>
    <name evidence="19" type="ORF">EA656_15680</name>
</gene>
<dbReference type="FunFam" id="2.170.130.10:FF:000010">
    <property type="entry name" value="Ferripyoverdine receptor"/>
    <property type="match status" value="1"/>
</dbReference>
<dbReference type="PROSITE" id="PS51318">
    <property type="entry name" value="TAT"/>
    <property type="match status" value="1"/>
</dbReference>
<evidence type="ECO:0000256" key="12">
    <source>
        <dbReference type="ARBA" id="ARBA00023170"/>
    </source>
</evidence>
<feature type="signal peptide" evidence="16">
    <location>
        <begin position="1"/>
        <end position="37"/>
    </location>
</feature>
<name>A0A4Q8LSD9_9GAMM</name>
<keyword evidence="4 14" id="KW-1134">Transmembrane beta strand</keyword>
<organism evidence="19 20">
    <name type="scientific">Pseudoxanthomonas winnipegensis</name>
    <dbReference type="NCBI Taxonomy" id="2480810"/>
    <lineage>
        <taxon>Bacteria</taxon>
        <taxon>Pseudomonadati</taxon>
        <taxon>Pseudomonadota</taxon>
        <taxon>Gammaproteobacteria</taxon>
        <taxon>Lysobacterales</taxon>
        <taxon>Lysobacteraceae</taxon>
        <taxon>Pseudoxanthomonas</taxon>
    </lineage>
</organism>
<dbReference type="InterPro" id="IPR000531">
    <property type="entry name" value="Beta-barrel_TonB"/>
</dbReference>
<evidence type="ECO:0000256" key="3">
    <source>
        <dbReference type="ARBA" id="ARBA00022448"/>
    </source>
</evidence>
<dbReference type="PANTHER" id="PTHR32552:SF74">
    <property type="entry name" value="HYDROXAMATE SIDEROPHORE RECEPTOR FHUE"/>
    <property type="match status" value="1"/>
</dbReference>
<dbReference type="RefSeq" id="WP_130524474.1">
    <property type="nucleotide sequence ID" value="NZ_SHLZ01000005.1"/>
</dbReference>
<dbReference type="PANTHER" id="PTHR32552">
    <property type="entry name" value="FERRICHROME IRON RECEPTOR-RELATED"/>
    <property type="match status" value="1"/>
</dbReference>
<dbReference type="NCBIfam" id="NF007447">
    <property type="entry name" value="PRK10003.1"/>
    <property type="match status" value="1"/>
</dbReference>
<dbReference type="InterPro" id="IPR010105">
    <property type="entry name" value="TonB_sidphr_rcpt"/>
</dbReference>
<proteinExistence type="inferred from homology"/>
<evidence type="ECO:0000313" key="20">
    <source>
        <dbReference type="Proteomes" id="UP000292087"/>
    </source>
</evidence>
<keyword evidence="3 14" id="KW-0813">Transport</keyword>
<evidence type="ECO:0000256" key="7">
    <source>
        <dbReference type="ARBA" id="ARBA00022729"/>
    </source>
</evidence>
<evidence type="ECO:0000256" key="16">
    <source>
        <dbReference type="SAM" id="SignalP"/>
    </source>
</evidence>
<evidence type="ECO:0000259" key="17">
    <source>
        <dbReference type="Pfam" id="PF00593"/>
    </source>
</evidence>
<feature type="domain" description="TonB-dependent receptor-like beta-barrel" evidence="17">
    <location>
        <begin position="288"/>
        <end position="700"/>
    </location>
</feature>
<evidence type="ECO:0000256" key="15">
    <source>
        <dbReference type="RuleBase" id="RU003357"/>
    </source>
</evidence>
<dbReference type="Gene3D" id="2.40.170.20">
    <property type="entry name" value="TonB-dependent receptor, beta-barrel domain"/>
    <property type="match status" value="1"/>
</dbReference>
<keyword evidence="9" id="KW-0406">Ion transport</keyword>
<dbReference type="CDD" id="cd01347">
    <property type="entry name" value="ligand_gated_channel"/>
    <property type="match status" value="1"/>
</dbReference>
<keyword evidence="7 16" id="KW-0732">Signal</keyword>
<dbReference type="NCBIfam" id="TIGR01783">
    <property type="entry name" value="TonB-siderophor"/>
    <property type="match status" value="1"/>
</dbReference>
<evidence type="ECO:0000256" key="13">
    <source>
        <dbReference type="ARBA" id="ARBA00023237"/>
    </source>
</evidence>
<dbReference type="GO" id="GO:0038023">
    <property type="term" value="F:signaling receptor activity"/>
    <property type="evidence" value="ECO:0007669"/>
    <property type="project" value="InterPro"/>
</dbReference>
<keyword evidence="13 14" id="KW-0998">Cell outer membrane</keyword>
<feature type="domain" description="TonB-dependent receptor plug" evidence="18">
    <location>
        <begin position="79"/>
        <end position="179"/>
    </location>
</feature>
<dbReference type="SUPFAM" id="SSF56935">
    <property type="entry name" value="Porins"/>
    <property type="match status" value="1"/>
</dbReference>
<keyword evidence="6 14" id="KW-0812">Transmembrane</keyword>
<dbReference type="PROSITE" id="PS52016">
    <property type="entry name" value="TONB_DEPENDENT_REC_3"/>
    <property type="match status" value="1"/>
</dbReference>
<protein>
    <submittedName>
        <fullName evidence="19">Ferric-rhodotorulic acid/ferric-coprogen receptor FhuE</fullName>
    </submittedName>
</protein>
<dbReference type="InterPro" id="IPR012910">
    <property type="entry name" value="Plug_dom"/>
</dbReference>
<evidence type="ECO:0000256" key="10">
    <source>
        <dbReference type="ARBA" id="ARBA00023077"/>
    </source>
</evidence>
<dbReference type="InterPro" id="IPR039426">
    <property type="entry name" value="TonB-dep_rcpt-like"/>
</dbReference>
<dbReference type="Pfam" id="PF07715">
    <property type="entry name" value="Plug"/>
    <property type="match status" value="1"/>
</dbReference>
<evidence type="ECO:0000256" key="1">
    <source>
        <dbReference type="ARBA" id="ARBA00004571"/>
    </source>
</evidence>
<feature type="chain" id="PRO_5020510861" evidence="16">
    <location>
        <begin position="38"/>
        <end position="730"/>
    </location>
</feature>
<sequence length="730" mass="79644">MTATPPTGTRRALPPTLLALACLSALPALLAAPPAAAAAADDDDDARVTTLDKLQVKGERAPDYTVKTTAAGTGLDLGLRQIPQSVSVVTQQRIEDQNLQTIGEVLGNVAGVTNRQVDSERNQFYARGFDIDNFQFDGIPTTMEQGWNYSDASMDTALYQRVEIVRGAAGLLTGTGNPSASVNLIRKHADSNTLTGSVTVGGDSFGSTRATVDVTTPLNASGTVRARAVGNYTDRDFNLARYTQEKTLGYAVIDADLGASTRLSVGYDWQRKNADDVTWGGFPVLYADGTRTRWPRTFNAGADWAYWNTTSKRAFASLRQGFDNGWSLRLNATHDRSDGDSKLFYPYYTIYGLDRSSGSGVIPYGGWYIIHRKVEGLDAAADGPFALFGREHQLMFGTSWNRRRYLNTGTYDFNARILLPDYHDWDGSQAPEPNWKALQVSGRGTITQKSGYAAVRWSLADPLSLITGARYTHWSSAGEYNDTRSKTIPYAGLVWDIDPTWSAYASYTGIFNPQTARDAQNRFLAPKLGKSYELGVKAGWFEEALTASLAVYRTAQDNFPVSTGLYNTAGNAISLPADVVSRGYELEVNGRLAEGWNATFGVSRNLMRNAHDDSTPVPYLPTTTLKLFTSYTAQGGPLDGLTVGGGVNWQNRIYNDRVVYVTAPVARSARIDQGAYALLSLFGRYRITQAVAVQLNLDNVLDKRYVTQIASAYGGWGAPRSGTLSLTWAF</sequence>
<evidence type="ECO:0000256" key="14">
    <source>
        <dbReference type="PROSITE-ProRule" id="PRU01360"/>
    </source>
</evidence>
<keyword evidence="5" id="KW-0410">Iron transport</keyword>
<dbReference type="InterPro" id="IPR006311">
    <property type="entry name" value="TAT_signal"/>
</dbReference>
<evidence type="ECO:0000256" key="9">
    <source>
        <dbReference type="ARBA" id="ARBA00023065"/>
    </source>
</evidence>
<reference evidence="19 20" key="1">
    <citation type="submission" date="2019-02" db="EMBL/GenBank/DDBJ databases">
        <title>WGS of Pseudoxanthomonas species novum from clinical isolates.</title>
        <authorList>
            <person name="Bernier A.-M."/>
            <person name="Bernard K."/>
            <person name="Vachon A."/>
        </authorList>
    </citation>
    <scope>NUCLEOTIDE SEQUENCE [LARGE SCALE GENOMIC DNA]</scope>
    <source>
        <strain evidence="19 20">NML140781</strain>
    </source>
</reference>
<dbReference type="Pfam" id="PF00593">
    <property type="entry name" value="TonB_dep_Rec_b-barrel"/>
    <property type="match status" value="1"/>
</dbReference>
<evidence type="ECO:0000256" key="5">
    <source>
        <dbReference type="ARBA" id="ARBA00022496"/>
    </source>
</evidence>
<comment type="subcellular location">
    <subcellularLocation>
        <location evidence="1 14">Cell outer membrane</location>
        <topology evidence="1 14">Multi-pass membrane protein</topology>
    </subcellularLocation>
</comment>
<evidence type="ECO:0000259" key="18">
    <source>
        <dbReference type="Pfam" id="PF07715"/>
    </source>
</evidence>
<dbReference type="GO" id="GO:0015344">
    <property type="term" value="F:siderophore uptake transmembrane transporter activity"/>
    <property type="evidence" value="ECO:0007669"/>
    <property type="project" value="TreeGrafter"/>
</dbReference>
<dbReference type="EMBL" id="SHMF01000004">
    <property type="protein sequence ID" value="TAA33861.1"/>
    <property type="molecule type" value="Genomic_DNA"/>
</dbReference>
<comment type="similarity">
    <text evidence="2 14 15">Belongs to the TonB-dependent receptor family.</text>
</comment>
<dbReference type="AlphaFoldDB" id="A0A4Q8LSD9"/>
<accession>A0A4Q8LSD9</accession>
<evidence type="ECO:0000256" key="11">
    <source>
        <dbReference type="ARBA" id="ARBA00023136"/>
    </source>
</evidence>
<keyword evidence="12 19" id="KW-0675">Receptor</keyword>
<dbReference type="GO" id="GO:0015891">
    <property type="term" value="P:siderophore transport"/>
    <property type="evidence" value="ECO:0007669"/>
    <property type="project" value="InterPro"/>
</dbReference>
<dbReference type="InterPro" id="IPR036942">
    <property type="entry name" value="Beta-barrel_TonB_sf"/>
</dbReference>
<dbReference type="Gene3D" id="2.170.130.10">
    <property type="entry name" value="TonB-dependent receptor, plug domain"/>
    <property type="match status" value="1"/>
</dbReference>
<evidence type="ECO:0000256" key="2">
    <source>
        <dbReference type="ARBA" id="ARBA00009810"/>
    </source>
</evidence>
<evidence type="ECO:0000256" key="4">
    <source>
        <dbReference type="ARBA" id="ARBA00022452"/>
    </source>
</evidence>
<evidence type="ECO:0000256" key="6">
    <source>
        <dbReference type="ARBA" id="ARBA00022692"/>
    </source>
</evidence>
<keyword evidence="8" id="KW-0408">Iron</keyword>
<keyword evidence="10 15" id="KW-0798">TonB box</keyword>
<keyword evidence="11 14" id="KW-0472">Membrane</keyword>
<dbReference type="GO" id="GO:0009279">
    <property type="term" value="C:cell outer membrane"/>
    <property type="evidence" value="ECO:0007669"/>
    <property type="project" value="UniProtKB-SubCell"/>
</dbReference>
<evidence type="ECO:0000313" key="19">
    <source>
        <dbReference type="EMBL" id="TAA33861.1"/>
    </source>
</evidence>
<dbReference type="InterPro" id="IPR037066">
    <property type="entry name" value="Plug_dom_sf"/>
</dbReference>
<comment type="caution">
    <text evidence="19">The sequence shown here is derived from an EMBL/GenBank/DDBJ whole genome shotgun (WGS) entry which is preliminary data.</text>
</comment>
<dbReference type="Proteomes" id="UP000292087">
    <property type="component" value="Unassembled WGS sequence"/>
</dbReference>